<dbReference type="PANTHER" id="PTHR22946">
    <property type="entry name" value="DIENELACTONE HYDROLASE DOMAIN-CONTAINING PROTEIN-RELATED"/>
    <property type="match status" value="1"/>
</dbReference>
<proteinExistence type="inferred from homology"/>
<evidence type="ECO:0000313" key="5">
    <source>
        <dbReference type="EMBL" id="PNY23299.1"/>
    </source>
</evidence>
<dbReference type="PANTHER" id="PTHR22946:SF13">
    <property type="entry name" value="ALPHA_BETA HYDROLASE PSOB"/>
    <property type="match status" value="1"/>
</dbReference>
<evidence type="ECO:0000256" key="3">
    <source>
        <dbReference type="ARBA" id="ARBA00038115"/>
    </source>
</evidence>
<sequence>MHPFFSSPFWDFELTRLLGTAPAGGCDAAEFLQVVGELRKHDPESWYRAWLRQAETVFASGLEAEQRRMGSLARGYFLRAANYFRTAPYMLFDATDERILACSAKSIEAFEHATAHMNAKVLALTIPYTDERSTTTVDLPAYLVLPPESKRLKAQKTPLVVVVGGADSTMEEMYFMLGATGPELGYAVLLFDGPGQGRVFKSHGVNLRPDFEVAVSSVLDRVWELSSERPDLNLDLEHIALAGVSMGGYYALRGAAADQRVAAVVAGDPFFDMWEFALTRLPGWFANAWMAGYVPDGFFNWSCRFHMSVDFPTRWEFGTTLSIMGQDSPANLLREFQRYTLREDGNLKVNNNAKSKTNGHAAAGEEKDDNLLLSRIKCPVMLTGASLALYQHPEESTYKIAKLLVNVPEQKKELWIPGTAGEGALTAKVGAWYQLAGKSFSFLDKHWEIVR</sequence>
<dbReference type="Proteomes" id="UP000236621">
    <property type="component" value="Unassembled WGS sequence"/>
</dbReference>
<dbReference type="Gene3D" id="3.40.50.1820">
    <property type="entry name" value="alpha/beta hydrolase"/>
    <property type="match status" value="1"/>
</dbReference>
<evidence type="ECO:0000256" key="1">
    <source>
        <dbReference type="ARBA" id="ARBA00004685"/>
    </source>
</evidence>
<dbReference type="EMBL" id="NRSZ01001115">
    <property type="protein sequence ID" value="PNY23299.1"/>
    <property type="molecule type" value="Genomic_DNA"/>
</dbReference>
<dbReference type="OrthoDB" id="249703at2759"/>
<protein>
    <submittedName>
        <fullName evidence="5">Alpha beta hydrolase</fullName>
    </submittedName>
</protein>
<dbReference type="InterPro" id="IPR029058">
    <property type="entry name" value="AB_hydrolase_fold"/>
</dbReference>
<keyword evidence="6" id="KW-1185">Reference proteome</keyword>
<organism evidence="5 6">
    <name type="scientific">Tolypocladium capitatum</name>
    <dbReference type="NCBI Taxonomy" id="45235"/>
    <lineage>
        <taxon>Eukaryota</taxon>
        <taxon>Fungi</taxon>
        <taxon>Dikarya</taxon>
        <taxon>Ascomycota</taxon>
        <taxon>Pezizomycotina</taxon>
        <taxon>Sordariomycetes</taxon>
        <taxon>Hypocreomycetidae</taxon>
        <taxon>Hypocreales</taxon>
        <taxon>Ophiocordycipitaceae</taxon>
        <taxon>Tolypocladium</taxon>
    </lineage>
</organism>
<evidence type="ECO:0000259" key="4">
    <source>
        <dbReference type="Pfam" id="PF12697"/>
    </source>
</evidence>
<evidence type="ECO:0000256" key="2">
    <source>
        <dbReference type="ARBA" id="ARBA00022801"/>
    </source>
</evidence>
<keyword evidence="2 5" id="KW-0378">Hydrolase</keyword>
<dbReference type="GO" id="GO:0016787">
    <property type="term" value="F:hydrolase activity"/>
    <property type="evidence" value="ECO:0007669"/>
    <property type="project" value="UniProtKB-KW"/>
</dbReference>
<dbReference type="Gene3D" id="1.20.1440.110">
    <property type="entry name" value="acylaminoacyl peptidase"/>
    <property type="match status" value="1"/>
</dbReference>
<dbReference type="InterPro" id="IPR050261">
    <property type="entry name" value="FrsA_esterase"/>
</dbReference>
<dbReference type="InterPro" id="IPR000073">
    <property type="entry name" value="AB_hydrolase_1"/>
</dbReference>
<comment type="similarity">
    <text evidence="3">Belongs to the AB hydrolase superfamily. FUS2 hydrolase family.</text>
</comment>
<comment type="pathway">
    <text evidence="1">Mycotoxin biosynthesis.</text>
</comment>
<dbReference type="AlphaFoldDB" id="A0A2K3Q706"/>
<reference evidence="5 6" key="1">
    <citation type="submission" date="2017-08" db="EMBL/GenBank/DDBJ databases">
        <title>Harnessing the power of phylogenomics to disentangle the directionality and signatures of interkingdom host jumping in the parasitic fungal genus Tolypocladium.</title>
        <authorList>
            <person name="Quandt C.A."/>
            <person name="Patterson W."/>
            <person name="Spatafora J.W."/>
        </authorList>
    </citation>
    <scope>NUCLEOTIDE SEQUENCE [LARGE SCALE GENOMIC DNA]</scope>
    <source>
        <strain evidence="5 6">CBS 113982</strain>
    </source>
</reference>
<evidence type="ECO:0000313" key="6">
    <source>
        <dbReference type="Proteomes" id="UP000236621"/>
    </source>
</evidence>
<dbReference type="Pfam" id="PF12697">
    <property type="entry name" value="Abhydrolase_6"/>
    <property type="match status" value="1"/>
</dbReference>
<comment type="caution">
    <text evidence="5">The sequence shown here is derived from an EMBL/GenBank/DDBJ whole genome shotgun (WGS) entry which is preliminary data.</text>
</comment>
<accession>A0A2K3Q706</accession>
<gene>
    <name evidence="5" type="ORF">TCAP_06766</name>
</gene>
<name>A0A2K3Q706_9HYPO</name>
<feature type="domain" description="AB hydrolase-1" evidence="4">
    <location>
        <begin position="169"/>
        <end position="300"/>
    </location>
</feature>
<dbReference type="SUPFAM" id="SSF53474">
    <property type="entry name" value="alpha/beta-Hydrolases"/>
    <property type="match status" value="1"/>
</dbReference>